<dbReference type="EMBL" id="KB446567">
    <property type="protein sequence ID" value="EME77182.1"/>
    <property type="molecule type" value="Genomic_DNA"/>
</dbReference>
<accession>M3AI69</accession>
<feature type="compositionally biased region" description="Basic and acidic residues" evidence="1">
    <location>
        <begin position="211"/>
        <end position="224"/>
    </location>
</feature>
<evidence type="ECO:0000313" key="3">
    <source>
        <dbReference type="Proteomes" id="UP000016932"/>
    </source>
</evidence>
<dbReference type="VEuPathDB" id="FungiDB:MYCFIDRAFT_180058"/>
<reference evidence="2 3" key="1">
    <citation type="journal article" date="2012" name="PLoS Pathog.">
        <title>Diverse lifestyles and strategies of plant pathogenesis encoded in the genomes of eighteen Dothideomycetes fungi.</title>
        <authorList>
            <person name="Ohm R.A."/>
            <person name="Feau N."/>
            <person name="Henrissat B."/>
            <person name="Schoch C.L."/>
            <person name="Horwitz B.A."/>
            <person name="Barry K.W."/>
            <person name="Condon B.J."/>
            <person name="Copeland A.C."/>
            <person name="Dhillon B."/>
            <person name="Glaser F."/>
            <person name="Hesse C.N."/>
            <person name="Kosti I."/>
            <person name="LaButti K."/>
            <person name="Lindquist E.A."/>
            <person name="Lucas S."/>
            <person name="Salamov A.A."/>
            <person name="Bradshaw R.E."/>
            <person name="Ciuffetti L."/>
            <person name="Hamelin R.C."/>
            <person name="Kema G.H.J."/>
            <person name="Lawrence C."/>
            <person name="Scott J.A."/>
            <person name="Spatafora J.W."/>
            <person name="Turgeon B.G."/>
            <person name="de Wit P.J.G.M."/>
            <person name="Zhong S."/>
            <person name="Goodwin S.B."/>
            <person name="Grigoriev I.V."/>
        </authorList>
    </citation>
    <scope>NUCLEOTIDE SEQUENCE [LARGE SCALE GENOMIC DNA]</scope>
    <source>
        <strain evidence="2 3">CIRAD86</strain>
    </source>
</reference>
<feature type="compositionally biased region" description="Polar residues" evidence="1">
    <location>
        <begin position="227"/>
        <end position="236"/>
    </location>
</feature>
<evidence type="ECO:0000313" key="2">
    <source>
        <dbReference type="EMBL" id="EME77182.1"/>
    </source>
</evidence>
<dbReference type="KEGG" id="pfj:MYCFIDRAFT_180058"/>
<keyword evidence="3" id="KW-1185">Reference proteome</keyword>
<dbReference type="Proteomes" id="UP000016932">
    <property type="component" value="Unassembled WGS sequence"/>
</dbReference>
<feature type="compositionally biased region" description="Polar residues" evidence="1">
    <location>
        <begin position="193"/>
        <end position="205"/>
    </location>
</feature>
<protein>
    <submittedName>
        <fullName evidence="2">Uncharacterized protein</fullName>
    </submittedName>
</protein>
<dbReference type="AlphaFoldDB" id="M3AI69"/>
<dbReference type="RefSeq" id="XP_007932229.1">
    <property type="nucleotide sequence ID" value="XM_007934038.1"/>
</dbReference>
<gene>
    <name evidence="2" type="ORF">MYCFIDRAFT_180058</name>
</gene>
<organism evidence="2 3">
    <name type="scientific">Pseudocercospora fijiensis (strain CIRAD86)</name>
    <name type="common">Black leaf streak disease fungus</name>
    <name type="synonym">Mycosphaerella fijiensis</name>
    <dbReference type="NCBI Taxonomy" id="383855"/>
    <lineage>
        <taxon>Eukaryota</taxon>
        <taxon>Fungi</taxon>
        <taxon>Dikarya</taxon>
        <taxon>Ascomycota</taxon>
        <taxon>Pezizomycotina</taxon>
        <taxon>Dothideomycetes</taxon>
        <taxon>Dothideomycetidae</taxon>
        <taxon>Mycosphaerellales</taxon>
        <taxon>Mycosphaerellaceae</taxon>
        <taxon>Pseudocercospora</taxon>
    </lineage>
</organism>
<proteinExistence type="predicted"/>
<evidence type="ECO:0000256" key="1">
    <source>
        <dbReference type="SAM" id="MobiDB-lite"/>
    </source>
</evidence>
<name>M3AI69_PSEFD</name>
<dbReference type="HOGENOM" id="CLU_1111784_0_0_1"/>
<dbReference type="GeneID" id="19334275"/>
<feature type="region of interest" description="Disordered" evidence="1">
    <location>
        <begin position="193"/>
        <end position="250"/>
    </location>
</feature>
<sequence>MIWKLTSTASFTVERLCSTFHDFPSDLDRLKARLNVGMRRTSCKAFEMSNVARARSQNYGHDYDWECRSAMLGCLRIPRPERRTLGTYEPFPSIMAIPIIAIPIIALWPFPHSHHGHPHRAWPLLCSSRGTNQPSWILATQGVLNGVDCAMDDLCIAQARRPGYLDRCCDLPFFGAAFLPWYRAGIGKGANCSQVPSQHTPTAVDSGSFGYDHDTTAATADRKRPIGNSNQKTTESSSERDSNAEGRSAI</sequence>